<dbReference type="OrthoDB" id="6406881at2759"/>
<accession>A0A7R9GEX4</accession>
<organism evidence="11">
    <name type="scientific">Notodromas monacha</name>
    <dbReference type="NCBI Taxonomy" id="399045"/>
    <lineage>
        <taxon>Eukaryota</taxon>
        <taxon>Metazoa</taxon>
        <taxon>Ecdysozoa</taxon>
        <taxon>Arthropoda</taxon>
        <taxon>Crustacea</taxon>
        <taxon>Oligostraca</taxon>
        <taxon>Ostracoda</taxon>
        <taxon>Podocopa</taxon>
        <taxon>Podocopida</taxon>
        <taxon>Cypridocopina</taxon>
        <taxon>Cypridoidea</taxon>
        <taxon>Cyprididae</taxon>
        <taxon>Notodromas</taxon>
    </lineage>
</organism>
<dbReference type="SMART" id="SM00539">
    <property type="entry name" value="NIDO"/>
    <property type="match status" value="1"/>
</dbReference>
<dbReference type="SMART" id="SM00723">
    <property type="entry name" value="AMOP"/>
    <property type="match status" value="1"/>
</dbReference>
<evidence type="ECO:0000256" key="3">
    <source>
        <dbReference type="ARBA" id="ARBA00022989"/>
    </source>
</evidence>
<reference evidence="11" key="1">
    <citation type="submission" date="2020-11" db="EMBL/GenBank/DDBJ databases">
        <authorList>
            <person name="Tran Van P."/>
        </authorList>
    </citation>
    <scope>NUCLEOTIDE SEQUENCE</scope>
</reference>
<dbReference type="PROSITE" id="PS51220">
    <property type="entry name" value="NIDO"/>
    <property type="match status" value="1"/>
</dbReference>
<dbReference type="Pfam" id="PF23263">
    <property type="entry name" value="C8-3_MUC4"/>
    <property type="match status" value="1"/>
</dbReference>
<evidence type="ECO:0000313" key="12">
    <source>
        <dbReference type="Proteomes" id="UP000678499"/>
    </source>
</evidence>
<name>A0A7R9GEX4_9CRUS</name>
<dbReference type="PROSITE" id="PS51233">
    <property type="entry name" value="VWFD"/>
    <property type="match status" value="1"/>
</dbReference>
<dbReference type="InterPro" id="IPR005533">
    <property type="entry name" value="AMOP_dom"/>
</dbReference>
<comment type="subcellular location">
    <subcellularLocation>
        <location evidence="1">Membrane</location>
    </subcellularLocation>
</comment>
<dbReference type="EMBL" id="OA883165">
    <property type="protein sequence ID" value="CAD7278143.1"/>
    <property type="molecule type" value="Genomic_DNA"/>
</dbReference>
<keyword evidence="3" id="KW-1133">Transmembrane helix</keyword>
<evidence type="ECO:0000259" key="10">
    <source>
        <dbReference type="PROSITE" id="PS51233"/>
    </source>
</evidence>
<feature type="domain" description="AMOP" evidence="7">
    <location>
        <begin position="519"/>
        <end position="661"/>
    </location>
</feature>
<keyword evidence="6" id="KW-0768">Sushi</keyword>
<sequence>MRTLIDKIPRILKTLDDDYFFGAFNRSDGANVIFSAVLFAPFPVWTTDDARSDSVHGREKFGGIGEGHTTNQMLTVTVAIDFQRISVSALKRRTIFAAVPTGELYPTSGTNLASCVDCNSPQIDFPTTFYFYNSPKAFGFVNNNGGITFARSSATFNEFCGTPSSQTFQLIAPFWARTDTTKGGTVSYQVTQSATVLEKAKTDISLAFPGASGFNLRWALVVTWNQVRAQSAISGTNTFQTVLTTDGVNSFVIYYYNNIGWAKNSDAAFDARVGMDLLDGNADHKLNLAGSCTSSISNIASQSNIDSPGKFVFKVDAVSAVQPNDCSSNAYNNNMSTSVSPSNVGLYGGELVTLSDACVDITKTNVRCAIDDPMGSGLIYGTAKAVDANSIQCLTPLLFRVGRVDIYFEFTGTNGVEDIVMKRIFVAEKPDKTITIAKTLVGTVTRCEVTWTTSWLTSASVEVIFQPFDSKIAPKVLATVPNTGSTSVDASLFYSDPTKVIGNVGIQAVGSGSLRPKVWANMEEFYHLFWPGGYEADCVEFVKNTVLPYTPASCPPTEAQARIDPRFLIDENAPIYYHPKAKVCYSALVPTVTAIQECCYDSGGLIICKGTDGGTRKRVTPRSLYWLHFEYDIIPFYMCCKNSKISQTANEEHCKSYYTKRPSDCGTNYQPPRPGGINGDPHIVTLDGLDYTFNGKGEYHLVKGPDCQIQARFGTTAAATSATLIKAVSYKCTSMPKSGVHLQQSESGTAVQIYTQDGVPLTVTDTTALDANVTITKTGPTSYLISGTDVDLEVGLAGGAMWTNFYVSQTHKNRGTVKGLLGNFDDNPINDLVPKTGNALSFNADLRTIHNNFGETWRVSAAESTMIYVLGMTYEKANDATFTPTFTVAADKSTFPLTVQLACQDNKACYFDYQVTKDLSLASGTKSTQEKLANNKNTLTNGATCPALSSVANGQVTSNGQTVGSTAVYSCNAGFNIFGSAEVTCTASGVWSGSAECLSVPTAGKLRHLNVWLARVLDRLLDGQSI</sequence>
<evidence type="ECO:0000256" key="6">
    <source>
        <dbReference type="PROSITE-ProRule" id="PRU00302"/>
    </source>
</evidence>
<dbReference type="Pfam" id="PF06119">
    <property type="entry name" value="NIDO"/>
    <property type="match status" value="1"/>
</dbReference>
<dbReference type="AlphaFoldDB" id="A0A7R9GEX4"/>
<protein>
    <recommendedName>
        <fullName evidence="13">Sushi domain-containing protein 2</fullName>
    </recommendedName>
</protein>
<dbReference type="PANTHER" id="PTHR13802:SF52">
    <property type="entry name" value="MUCIN-4"/>
    <property type="match status" value="1"/>
</dbReference>
<dbReference type="InterPro" id="IPR051495">
    <property type="entry name" value="Epithelial_Barrier/Signaling"/>
</dbReference>
<dbReference type="EMBL" id="CAJPEX010001128">
    <property type="protein sequence ID" value="CAG0918295.1"/>
    <property type="molecule type" value="Genomic_DNA"/>
</dbReference>
<gene>
    <name evidence="11" type="ORF">NMOB1V02_LOCUS5854</name>
</gene>
<dbReference type="InterPro" id="IPR003886">
    <property type="entry name" value="NIDO_dom"/>
</dbReference>
<dbReference type="Pfam" id="PF03782">
    <property type="entry name" value="AMOP"/>
    <property type="match status" value="1"/>
</dbReference>
<dbReference type="Proteomes" id="UP000678499">
    <property type="component" value="Unassembled WGS sequence"/>
</dbReference>
<evidence type="ECO:0000256" key="5">
    <source>
        <dbReference type="ARBA" id="ARBA00023157"/>
    </source>
</evidence>
<dbReference type="InterPro" id="IPR056619">
    <property type="entry name" value="C8-3_MUC4"/>
</dbReference>
<dbReference type="SMART" id="SM00216">
    <property type="entry name" value="VWD"/>
    <property type="match status" value="1"/>
</dbReference>
<dbReference type="InterPro" id="IPR000436">
    <property type="entry name" value="Sushi_SCR_CCP_dom"/>
</dbReference>
<dbReference type="Pfam" id="PF00094">
    <property type="entry name" value="VWD"/>
    <property type="match status" value="1"/>
</dbReference>
<dbReference type="SUPFAM" id="SSF57535">
    <property type="entry name" value="Complement control module/SCR domain"/>
    <property type="match status" value="1"/>
</dbReference>
<comment type="caution">
    <text evidence="6">Lacks conserved residue(s) required for the propagation of feature annotation.</text>
</comment>
<dbReference type="Gene3D" id="2.10.70.10">
    <property type="entry name" value="Complement Module, domain 1"/>
    <property type="match status" value="1"/>
</dbReference>
<dbReference type="SMART" id="SM00032">
    <property type="entry name" value="CCP"/>
    <property type="match status" value="1"/>
</dbReference>
<evidence type="ECO:0000256" key="1">
    <source>
        <dbReference type="ARBA" id="ARBA00004370"/>
    </source>
</evidence>
<evidence type="ECO:0000259" key="7">
    <source>
        <dbReference type="PROSITE" id="PS50856"/>
    </source>
</evidence>
<evidence type="ECO:0000259" key="8">
    <source>
        <dbReference type="PROSITE" id="PS50923"/>
    </source>
</evidence>
<dbReference type="GO" id="GO:0016020">
    <property type="term" value="C:membrane"/>
    <property type="evidence" value="ECO:0007669"/>
    <property type="project" value="UniProtKB-SubCell"/>
</dbReference>
<dbReference type="PROSITE" id="PS50923">
    <property type="entry name" value="SUSHI"/>
    <property type="match status" value="1"/>
</dbReference>
<dbReference type="PROSITE" id="PS50856">
    <property type="entry name" value="AMOP"/>
    <property type="match status" value="1"/>
</dbReference>
<evidence type="ECO:0000259" key="9">
    <source>
        <dbReference type="PROSITE" id="PS51220"/>
    </source>
</evidence>
<dbReference type="InterPro" id="IPR035976">
    <property type="entry name" value="Sushi/SCR/CCP_sf"/>
</dbReference>
<keyword evidence="5" id="KW-1015">Disulfide bond</keyword>
<evidence type="ECO:0000256" key="2">
    <source>
        <dbReference type="ARBA" id="ARBA00022692"/>
    </source>
</evidence>
<keyword evidence="12" id="KW-1185">Reference proteome</keyword>
<proteinExistence type="predicted"/>
<dbReference type="PANTHER" id="PTHR13802">
    <property type="entry name" value="MUCIN 4-RELATED"/>
    <property type="match status" value="1"/>
</dbReference>
<evidence type="ECO:0000313" key="11">
    <source>
        <dbReference type="EMBL" id="CAD7278143.1"/>
    </source>
</evidence>
<keyword evidence="2" id="KW-0812">Transmembrane</keyword>
<dbReference type="CDD" id="cd00033">
    <property type="entry name" value="CCP"/>
    <property type="match status" value="1"/>
</dbReference>
<evidence type="ECO:0000256" key="4">
    <source>
        <dbReference type="ARBA" id="ARBA00023136"/>
    </source>
</evidence>
<dbReference type="Pfam" id="PF00084">
    <property type="entry name" value="Sushi"/>
    <property type="match status" value="1"/>
</dbReference>
<keyword evidence="4" id="KW-0472">Membrane</keyword>
<feature type="domain" description="Sushi" evidence="8">
    <location>
        <begin position="943"/>
        <end position="999"/>
    </location>
</feature>
<evidence type="ECO:0008006" key="13">
    <source>
        <dbReference type="Google" id="ProtNLM"/>
    </source>
</evidence>
<dbReference type="GO" id="GO:0007160">
    <property type="term" value="P:cell-matrix adhesion"/>
    <property type="evidence" value="ECO:0007669"/>
    <property type="project" value="InterPro"/>
</dbReference>
<dbReference type="InterPro" id="IPR001846">
    <property type="entry name" value="VWF_type-D"/>
</dbReference>
<feature type="domain" description="NIDO" evidence="9">
    <location>
        <begin position="173"/>
        <end position="318"/>
    </location>
</feature>
<feature type="domain" description="VWFD" evidence="10">
    <location>
        <begin position="673"/>
        <end position="865"/>
    </location>
</feature>